<keyword evidence="3" id="KW-0808">Transferase</keyword>
<name>A0A8J7IVT7_9FLAO</name>
<proteinExistence type="inferred from homology"/>
<evidence type="ECO:0000259" key="4">
    <source>
        <dbReference type="Pfam" id="PF00535"/>
    </source>
</evidence>
<accession>A0A8J7IVT7</accession>
<dbReference type="PANTHER" id="PTHR43179">
    <property type="entry name" value="RHAMNOSYLTRANSFERASE WBBL"/>
    <property type="match status" value="1"/>
</dbReference>
<dbReference type="Pfam" id="PF00535">
    <property type="entry name" value="Glycos_transf_2"/>
    <property type="match status" value="1"/>
</dbReference>
<evidence type="ECO:0000256" key="1">
    <source>
        <dbReference type="ARBA" id="ARBA00006739"/>
    </source>
</evidence>
<dbReference type="Gene3D" id="3.90.550.10">
    <property type="entry name" value="Spore Coat Polysaccharide Biosynthesis Protein SpsA, Chain A"/>
    <property type="match status" value="1"/>
</dbReference>
<dbReference type="SUPFAM" id="SSF53448">
    <property type="entry name" value="Nucleotide-diphospho-sugar transferases"/>
    <property type="match status" value="1"/>
</dbReference>
<comment type="caution">
    <text evidence="5">The sequence shown here is derived from an EMBL/GenBank/DDBJ whole genome shotgun (WGS) entry which is preliminary data.</text>
</comment>
<dbReference type="PANTHER" id="PTHR43179:SF12">
    <property type="entry name" value="GALACTOFURANOSYLTRANSFERASE GLFT2"/>
    <property type="match status" value="1"/>
</dbReference>
<gene>
    <name evidence="5" type="ORF">JF259_07350</name>
</gene>
<organism evidence="5 6">
    <name type="scientific">Snuella sedimenti</name>
    <dbReference type="NCBI Taxonomy" id="2798802"/>
    <lineage>
        <taxon>Bacteria</taxon>
        <taxon>Pseudomonadati</taxon>
        <taxon>Bacteroidota</taxon>
        <taxon>Flavobacteriia</taxon>
        <taxon>Flavobacteriales</taxon>
        <taxon>Flavobacteriaceae</taxon>
        <taxon>Snuella</taxon>
    </lineage>
</organism>
<evidence type="ECO:0000313" key="6">
    <source>
        <dbReference type="Proteomes" id="UP000610931"/>
    </source>
</evidence>
<evidence type="ECO:0000256" key="2">
    <source>
        <dbReference type="ARBA" id="ARBA00022676"/>
    </source>
</evidence>
<keyword evidence="2" id="KW-0328">Glycosyltransferase</keyword>
<dbReference type="InterPro" id="IPR029044">
    <property type="entry name" value="Nucleotide-diphossugar_trans"/>
</dbReference>
<protein>
    <submittedName>
        <fullName evidence="5">Glycosyltransferase family 2 protein</fullName>
    </submittedName>
</protein>
<dbReference type="RefSeq" id="WP_199114664.1">
    <property type="nucleotide sequence ID" value="NZ_JAELVQ010000007.1"/>
</dbReference>
<evidence type="ECO:0000256" key="3">
    <source>
        <dbReference type="ARBA" id="ARBA00022679"/>
    </source>
</evidence>
<keyword evidence="6" id="KW-1185">Reference proteome</keyword>
<dbReference type="EMBL" id="JAELVQ010000007">
    <property type="protein sequence ID" value="MBJ6367900.1"/>
    <property type="molecule type" value="Genomic_DNA"/>
</dbReference>
<dbReference type="GO" id="GO:0016757">
    <property type="term" value="F:glycosyltransferase activity"/>
    <property type="evidence" value="ECO:0007669"/>
    <property type="project" value="UniProtKB-KW"/>
</dbReference>
<dbReference type="Proteomes" id="UP000610931">
    <property type="component" value="Unassembled WGS sequence"/>
</dbReference>
<reference evidence="5" key="1">
    <citation type="submission" date="2020-12" db="EMBL/GenBank/DDBJ databases">
        <title>Snuella sp. nov., isolated from sediment in Incheon.</title>
        <authorList>
            <person name="Kim W."/>
        </authorList>
    </citation>
    <scope>NUCLEOTIDE SEQUENCE</scope>
    <source>
        <strain evidence="5">CAU 1569</strain>
    </source>
</reference>
<dbReference type="AlphaFoldDB" id="A0A8J7IVT7"/>
<dbReference type="InterPro" id="IPR001173">
    <property type="entry name" value="Glyco_trans_2-like"/>
</dbReference>
<evidence type="ECO:0000313" key="5">
    <source>
        <dbReference type="EMBL" id="MBJ6367900.1"/>
    </source>
</evidence>
<dbReference type="CDD" id="cd04186">
    <property type="entry name" value="GT_2_like_c"/>
    <property type="match status" value="1"/>
</dbReference>
<comment type="similarity">
    <text evidence="1">Belongs to the glycosyltransferase 2 family.</text>
</comment>
<sequence>MEVNNNLLSDNLKSLKLSVIILNYNSSIDTLELYRSLTRFNLSFLNIFIIDNNSKTKDLLFLKQNIPQKNLLQNDKNLGYGGGNKIGIEIARQKKINYALLLNPDIRLEKETLIHLLKLISSNEEIAAVGPRICFRDTPDIIYSDGGLVNTEKGFESSHINYKKNKKEVNVKQRFDIDYVNGSCLMINIKALHKIGVLLDTFFMYYEETEWCLRAKSLGYKICVDSKVEAFHETSQKKKNYYFYMTRNRILIAKRFNHKYFKTVKIVLKNLLKEFKKTIIVKGYKSPYLYYKVKGFFAGLLFRIEKYEGFSPVRKK</sequence>
<feature type="domain" description="Glycosyltransferase 2-like" evidence="4">
    <location>
        <begin position="18"/>
        <end position="195"/>
    </location>
</feature>